<protein>
    <submittedName>
        <fullName evidence="1">Uncharacterized protein</fullName>
    </submittedName>
</protein>
<dbReference type="AlphaFoldDB" id="A0A840R8G2"/>
<gene>
    <name evidence="1" type="ORF">HNQ57_003034</name>
</gene>
<accession>A0A840R8G2</accession>
<dbReference type="Proteomes" id="UP000536640">
    <property type="component" value="Unassembled WGS sequence"/>
</dbReference>
<keyword evidence="2" id="KW-1185">Reference proteome</keyword>
<reference evidence="1 2" key="1">
    <citation type="submission" date="2020-08" db="EMBL/GenBank/DDBJ databases">
        <title>Genomic Encyclopedia of Type Strains, Phase IV (KMG-IV): sequencing the most valuable type-strain genomes for metagenomic binning, comparative biology and taxonomic classification.</title>
        <authorList>
            <person name="Goeker M."/>
        </authorList>
    </citation>
    <scope>NUCLEOTIDE SEQUENCE [LARGE SCALE GENOMIC DNA]</scope>
    <source>
        <strain evidence="1 2">DSM 25701</strain>
    </source>
</reference>
<sequence length="65" mass="7314">MEFDYVVAVALACLSYLSHPCFDTSLVLVSRASGIFNNLAKPHIILLQHLLRAVTRAHHNARNHF</sequence>
<proteinExistence type="predicted"/>
<evidence type="ECO:0000313" key="2">
    <source>
        <dbReference type="Proteomes" id="UP000536640"/>
    </source>
</evidence>
<name>A0A840R8G2_9GAMM</name>
<dbReference type="EMBL" id="JACHHW010000009">
    <property type="protein sequence ID" value="MBB5188743.1"/>
    <property type="molecule type" value="Genomic_DNA"/>
</dbReference>
<organism evidence="1 2">
    <name type="scientific">Zhongshania antarctica</name>
    <dbReference type="NCBI Taxonomy" id="641702"/>
    <lineage>
        <taxon>Bacteria</taxon>
        <taxon>Pseudomonadati</taxon>
        <taxon>Pseudomonadota</taxon>
        <taxon>Gammaproteobacteria</taxon>
        <taxon>Cellvibrionales</taxon>
        <taxon>Spongiibacteraceae</taxon>
        <taxon>Zhongshania</taxon>
    </lineage>
</organism>
<evidence type="ECO:0000313" key="1">
    <source>
        <dbReference type="EMBL" id="MBB5188743.1"/>
    </source>
</evidence>
<comment type="caution">
    <text evidence="1">The sequence shown here is derived from an EMBL/GenBank/DDBJ whole genome shotgun (WGS) entry which is preliminary data.</text>
</comment>